<feature type="binding site" evidence="9">
    <location>
        <begin position="54"/>
        <end position="56"/>
    </location>
    <ligand>
        <name>substrate</name>
    </ligand>
</feature>
<feature type="binding site" evidence="9">
    <location>
        <position position="63"/>
    </location>
    <ligand>
        <name>Zn(2+)</name>
        <dbReference type="ChEBI" id="CHEBI:29105"/>
    </ligand>
</feature>
<keyword evidence="7 9" id="KW-0413">Isomerase</keyword>
<feature type="binding site" evidence="9">
    <location>
        <position position="127"/>
    </location>
    <ligand>
        <name>substrate</name>
    </ligand>
</feature>
<name>A0A4Q7NPG4_9ACTN</name>
<dbReference type="OrthoDB" id="9810929at2"/>
<keyword evidence="5 9" id="KW-0479">Metal-binding</keyword>
<dbReference type="GO" id="GO:0005737">
    <property type="term" value="C:cytoplasm"/>
    <property type="evidence" value="ECO:0007669"/>
    <property type="project" value="UniProtKB-SubCell"/>
</dbReference>
<dbReference type="RefSeq" id="WP_130493256.1">
    <property type="nucleotide sequence ID" value="NZ_SGXD01000003.1"/>
</dbReference>
<keyword evidence="4 9" id="KW-0963">Cytoplasm</keyword>
<dbReference type="SUPFAM" id="SSF53697">
    <property type="entry name" value="SIS domain"/>
    <property type="match status" value="1"/>
</dbReference>
<evidence type="ECO:0000313" key="11">
    <source>
        <dbReference type="EMBL" id="RZS87073.1"/>
    </source>
</evidence>
<gene>
    <name evidence="9" type="primary">gmhA</name>
    <name evidence="11" type="ORF">EV189_2495</name>
</gene>
<evidence type="ECO:0000256" key="1">
    <source>
        <dbReference type="ARBA" id="ARBA00000348"/>
    </source>
</evidence>
<comment type="pathway">
    <text evidence="9">Carbohydrate biosynthesis; D-glycero-D-manno-heptose 7-phosphate biosynthesis; D-glycero-alpha-D-manno-heptose 7-phosphate and D-glycero-beta-D-manno-heptose 7-phosphate from sedoheptulose 7-phosphate: step 1/1.</text>
</comment>
<accession>A0A4Q7NPG4</accession>
<dbReference type="EC" id="5.3.1.28" evidence="9"/>
<evidence type="ECO:0000256" key="2">
    <source>
        <dbReference type="ARBA" id="ARBA00004496"/>
    </source>
</evidence>
<dbReference type="Proteomes" id="UP000293638">
    <property type="component" value="Unassembled WGS sequence"/>
</dbReference>
<dbReference type="PANTHER" id="PTHR30390">
    <property type="entry name" value="SEDOHEPTULOSE 7-PHOSPHATE ISOMERASE / DNAA INITIATOR-ASSOCIATING FACTOR FOR REPLICATION INITIATION"/>
    <property type="match status" value="1"/>
</dbReference>
<evidence type="ECO:0000256" key="3">
    <source>
        <dbReference type="ARBA" id="ARBA00009894"/>
    </source>
</evidence>
<dbReference type="InterPro" id="IPR001347">
    <property type="entry name" value="SIS_dom"/>
</dbReference>
<comment type="function">
    <text evidence="9">Catalyzes the isomerization of sedoheptulose 7-phosphate in D-glycero-D-manno-heptose 7-phosphate.</text>
</comment>
<dbReference type="CDD" id="cd05006">
    <property type="entry name" value="SIS_GmhA"/>
    <property type="match status" value="1"/>
</dbReference>
<comment type="similarity">
    <text evidence="3 9">Belongs to the SIS family. GmhA subfamily.</text>
</comment>
<dbReference type="InterPro" id="IPR050099">
    <property type="entry name" value="SIS_GmhA/DiaA_subfam"/>
</dbReference>
<keyword evidence="6 9" id="KW-0862">Zinc</keyword>
<dbReference type="EMBL" id="SGXD01000003">
    <property type="protein sequence ID" value="RZS87073.1"/>
    <property type="molecule type" value="Genomic_DNA"/>
</dbReference>
<feature type="binding site" evidence="9">
    <location>
        <position position="67"/>
    </location>
    <ligand>
        <name>substrate</name>
    </ligand>
</feature>
<feature type="domain" description="SIS" evidence="10">
    <location>
        <begin position="39"/>
        <end position="194"/>
    </location>
</feature>
<feature type="binding site" evidence="9">
    <location>
        <begin position="122"/>
        <end position="124"/>
    </location>
    <ligand>
        <name>substrate</name>
    </ligand>
</feature>
<sequence>MNDHADLLRQRLLSSAQVKQRLAEDDQALEQLAEVARVLVECVRAGGTVFFCGNGGSATDAEHMSGELLGRFGYDRPSMPSYCLSSNVSALTAISNDYSFDMVFARQLSGLGKPGDVLVGLSTSGNSPNVVRAVEQAQQMGVVSVAFTGAGGGKLAGLADHVLLAPSDETPRVQECHMAVGHTLCEIVERELHPQE</sequence>
<comment type="miscellaneous">
    <text evidence="9">The reaction produces a racemic mixture of D-glycero-alpha-D-manno-heptose 7-phosphate and D-glycero-beta-D-manno-heptose 7-phosphate.</text>
</comment>
<dbReference type="InterPro" id="IPR046348">
    <property type="entry name" value="SIS_dom_sf"/>
</dbReference>
<dbReference type="GO" id="GO:0097367">
    <property type="term" value="F:carbohydrate derivative binding"/>
    <property type="evidence" value="ECO:0007669"/>
    <property type="project" value="InterPro"/>
</dbReference>
<dbReference type="Gene3D" id="3.40.50.10490">
    <property type="entry name" value="Glucose-6-phosphate isomerase like protein, domain 1"/>
    <property type="match status" value="1"/>
</dbReference>
<feature type="binding site" evidence="9">
    <location>
        <position position="174"/>
    </location>
    <ligand>
        <name>substrate</name>
    </ligand>
</feature>
<evidence type="ECO:0000256" key="4">
    <source>
        <dbReference type="ARBA" id="ARBA00022490"/>
    </source>
</evidence>
<dbReference type="UniPathway" id="UPA00041">
    <property type="reaction ID" value="UER00436"/>
</dbReference>
<protein>
    <recommendedName>
        <fullName evidence="9">Phosphoheptose isomerase</fullName>
        <ecNumber evidence="9">5.3.1.28</ecNumber>
    </recommendedName>
    <alternativeName>
        <fullName evidence="9">Sedoheptulose 7-phosphate isomerase</fullName>
    </alternativeName>
</protein>
<dbReference type="InterPro" id="IPR004515">
    <property type="entry name" value="Phosphoheptose_Isoase"/>
</dbReference>
<evidence type="ECO:0000313" key="12">
    <source>
        <dbReference type="Proteomes" id="UP000293638"/>
    </source>
</evidence>
<dbReference type="GO" id="GO:2001061">
    <property type="term" value="P:D-glycero-D-manno-heptose 7-phosphate biosynthetic process"/>
    <property type="evidence" value="ECO:0007669"/>
    <property type="project" value="UniProtKB-UniPathway"/>
</dbReference>
<keyword evidence="8 9" id="KW-0119">Carbohydrate metabolism</keyword>
<evidence type="ECO:0000256" key="8">
    <source>
        <dbReference type="ARBA" id="ARBA00023277"/>
    </source>
</evidence>
<evidence type="ECO:0000256" key="5">
    <source>
        <dbReference type="ARBA" id="ARBA00022723"/>
    </source>
</evidence>
<dbReference type="GO" id="GO:0008968">
    <property type="term" value="F:D-sedoheptulose 7-phosphate isomerase activity"/>
    <property type="evidence" value="ECO:0007669"/>
    <property type="project" value="UniProtKB-UniRule"/>
</dbReference>
<dbReference type="AlphaFoldDB" id="A0A4Q7NPG4"/>
<comment type="caution">
    <text evidence="11">The sequence shown here is derived from an EMBL/GenBank/DDBJ whole genome shotgun (WGS) entry which is preliminary data.</text>
</comment>
<dbReference type="PROSITE" id="PS51464">
    <property type="entry name" value="SIS"/>
    <property type="match status" value="1"/>
</dbReference>
<evidence type="ECO:0000256" key="9">
    <source>
        <dbReference type="HAMAP-Rule" id="MF_00067"/>
    </source>
</evidence>
<feature type="binding site" evidence="9">
    <location>
        <begin position="96"/>
        <end position="97"/>
    </location>
    <ligand>
        <name>substrate</name>
    </ligand>
</feature>
<feature type="binding site" evidence="9">
    <location>
        <position position="67"/>
    </location>
    <ligand>
        <name>Zn(2+)</name>
        <dbReference type="ChEBI" id="CHEBI:29105"/>
    </ligand>
</feature>
<dbReference type="Pfam" id="PF13580">
    <property type="entry name" value="SIS_2"/>
    <property type="match status" value="1"/>
</dbReference>
<proteinExistence type="inferred from homology"/>
<evidence type="ECO:0000259" key="10">
    <source>
        <dbReference type="PROSITE" id="PS51464"/>
    </source>
</evidence>
<dbReference type="GO" id="GO:0008270">
    <property type="term" value="F:zinc ion binding"/>
    <property type="evidence" value="ECO:0007669"/>
    <property type="project" value="UniProtKB-UniRule"/>
</dbReference>
<reference evidence="11 12" key="1">
    <citation type="submission" date="2019-02" db="EMBL/GenBank/DDBJ databases">
        <title>Genomic Encyclopedia of Type Strains, Phase IV (KMG-IV): sequencing the most valuable type-strain genomes for metagenomic binning, comparative biology and taxonomic classification.</title>
        <authorList>
            <person name="Goeker M."/>
        </authorList>
    </citation>
    <scope>NUCLEOTIDE SEQUENCE [LARGE SCALE GENOMIC DNA]</scope>
    <source>
        <strain evidence="11 12">DSM 45622</strain>
    </source>
</reference>
<evidence type="ECO:0000256" key="7">
    <source>
        <dbReference type="ARBA" id="ARBA00023235"/>
    </source>
</evidence>
<keyword evidence="12" id="KW-1185">Reference proteome</keyword>
<dbReference type="InterPro" id="IPR035461">
    <property type="entry name" value="GmhA/DiaA"/>
</dbReference>
<evidence type="ECO:0000256" key="6">
    <source>
        <dbReference type="ARBA" id="ARBA00022833"/>
    </source>
</evidence>
<dbReference type="GO" id="GO:0005975">
    <property type="term" value="P:carbohydrate metabolic process"/>
    <property type="evidence" value="ECO:0007669"/>
    <property type="project" value="UniProtKB-UniRule"/>
</dbReference>
<comment type="catalytic activity">
    <reaction evidence="1 9">
        <text>2 D-sedoheptulose 7-phosphate = D-glycero-alpha-D-manno-heptose 7-phosphate + D-glycero-beta-D-manno-heptose 7-phosphate</text>
        <dbReference type="Rhea" id="RHEA:27489"/>
        <dbReference type="ChEBI" id="CHEBI:57483"/>
        <dbReference type="ChEBI" id="CHEBI:60203"/>
        <dbReference type="ChEBI" id="CHEBI:60204"/>
        <dbReference type="EC" id="5.3.1.28"/>
    </reaction>
</comment>
<feature type="binding site" evidence="9">
    <location>
        <position position="182"/>
    </location>
    <ligand>
        <name>Zn(2+)</name>
        <dbReference type="ChEBI" id="CHEBI:29105"/>
    </ligand>
</feature>
<dbReference type="HAMAP" id="MF_00067">
    <property type="entry name" value="GmhA"/>
    <property type="match status" value="1"/>
</dbReference>
<comment type="cofactor">
    <cofactor evidence="9">
        <name>Zn(2+)</name>
        <dbReference type="ChEBI" id="CHEBI:29105"/>
    </cofactor>
    <text evidence="9">Binds 1 zinc ion per subunit.</text>
</comment>
<comment type="subcellular location">
    <subcellularLocation>
        <location evidence="2 9">Cytoplasm</location>
    </subcellularLocation>
</comment>
<feature type="binding site" evidence="9">
    <location>
        <position position="174"/>
    </location>
    <ligand>
        <name>Zn(2+)</name>
        <dbReference type="ChEBI" id="CHEBI:29105"/>
    </ligand>
</feature>
<organism evidence="11 12">
    <name type="scientific">Motilibacter rhizosphaerae</name>
    <dbReference type="NCBI Taxonomy" id="598652"/>
    <lineage>
        <taxon>Bacteria</taxon>
        <taxon>Bacillati</taxon>
        <taxon>Actinomycetota</taxon>
        <taxon>Actinomycetes</taxon>
        <taxon>Motilibacterales</taxon>
        <taxon>Motilibacteraceae</taxon>
        <taxon>Motilibacter</taxon>
    </lineage>
</organism>